<dbReference type="SUPFAM" id="SSF159594">
    <property type="entry name" value="XCC0632-like"/>
    <property type="match status" value="1"/>
</dbReference>
<evidence type="ECO:0000313" key="1">
    <source>
        <dbReference type="EMBL" id="CAD7289657.1"/>
    </source>
</evidence>
<organism evidence="1 2">
    <name type="scientific">Campylobacter majalis</name>
    <dbReference type="NCBI Taxonomy" id="2790656"/>
    <lineage>
        <taxon>Bacteria</taxon>
        <taxon>Pseudomonadati</taxon>
        <taxon>Campylobacterota</taxon>
        <taxon>Epsilonproteobacteria</taxon>
        <taxon>Campylobacterales</taxon>
        <taxon>Campylobacteraceae</taxon>
        <taxon>Campylobacter</taxon>
    </lineage>
</organism>
<dbReference type="EMBL" id="CAJHOF010000020">
    <property type="protein sequence ID" value="CAD7289657.1"/>
    <property type="molecule type" value="Genomic_DNA"/>
</dbReference>
<reference evidence="1 2" key="1">
    <citation type="submission" date="2020-11" db="EMBL/GenBank/DDBJ databases">
        <authorList>
            <person name="Peeters C."/>
        </authorList>
    </citation>
    <scope>NUCLEOTIDE SEQUENCE [LARGE SCALE GENOMIC DNA]</scope>
    <source>
        <strain evidence="1 2">LMG 7974</strain>
    </source>
</reference>
<gene>
    <name evidence="1" type="ORF">LMG7974_01734</name>
</gene>
<dbReference type="RefSeq" id="WP_229933506.1">
    <property type="nucleotide sequence ID" value="NZ_CAJHOF010000020.1"/>
</dbReference>
<evidence type="ECO:0008006" key="3">
    <source>
        <dbReference type="Google" id="ProtNLM"/>
    </source>
</evidence>
<sequence length="186" mass="20924">MKKASYIFLAAIAVLFSGCLLKTTSKPLTLYEINYKNNTCVVPNTDKNIYVESVKALDMVDNRQILITADRNFIRYLDDAKYVALPSEMFYKMLVKAIYANCGAKPSFNSALNTQRLKVELISVQILGDKAQISFAYELRDDKKSIKSGYVNKSVYCPDPSSVTIFNTINKASNQAIDELLFEILS</sequence>
<protein>
    <recommendedName>
        <fullName evidence="3">ABC-type transport auxiliary lipoprotein component domain-containing protein</fullName>
    </recommendedName>
</protein>
<comment type="caution">
    <text evidence="1">The sequence shown here is derived from an EMBL/GenBank/DDBJ whole genome shotgun (WGS) entry which is preliminary data.</text>
</comment>
<keyword evidence="2" id="KW-1185">Reference proteome</keyword>
<dbReference type="PROSITE" id="PS51257">
    <property type="entry name" value="PROKAR_LIPOPROTEIN"/>
    <property type="match status" value="1"/>
</dbReference>
<dbReference type="Proteomes" id="UP000789803">
    <property type="component" value="Unassembled WGS sequence"/>
</dbReference>
<dbReference type="Gene3D" id="3.40.50.10610">
    <property type="entry name" value="ABC-type transport auxiliary lipoprotein component"/>
    <property type="match status" value="1"/>
</dbReference>
<accession>A0ABN7KCG1</accession>
<proteinExistence type="predicted"/>
<name>A0ABN7KCG1_9BACT</name>
<evidence type="ECO:0000313" key="2">
    <source>
        <dbReference type="Proteomes" id="UP000789803"/>
    </source>
</evidence>